<evidence type="ECO:0000313" key="1">
    <source>
        <dbReference type="EMBL" id="AJG19050.1"/>
    </source>
</evidence>
<proteinExistence type="predicted"/>
<organism evidence="1 2">
    <name type="scientific">Cupriavidus basilensis</name>
    <dbReference type="NCBI Taxonomy" id="68895"/>
    <lineage>
        <taxon>Bacteria</taxon>
        <taxon>Pseudomonadati</taxon>
        <taxon>Pseudomonadota</taxon>
        <taxon>Betaproteobacteria</taxon>
        <taxon>Burkholderiales</taxon>
        <taxon>Burkholderiaceae</taxon>
        <taxon>Cupriavidus</taxon>
    </lineage>
</organism>
<reference evidence="1 2" key="1">
    <citation type="journal article" date="2015" name="Genome Announc.">
        <title>Complete Genome Sequence of Cupriavidus basilensis 4G11, Isolated from the Oak Ridge Field Research Center Site.</title>
        <authorList>
            <person name="Ray J."/>
            <person name="Waters R.J."/>
            <person name="Skerker J.M."/>
            <person name="Kuehl J.V."/>
            <person name="Price M.N."/>
            <person name="Huang J."/>
            <person name="Chakraborty R."/>
            <person name="Arkin A.P."/>
            <person name="Deutschbauer A."/>
        </authorList>
    </citation>
    <scope>NUCLEOTIDE SEQUENCE [LARGE SCALE GENOMIC DNA]</scope>
    <source>
        <strain evidence="1">4G11</strain>
    </source>
</reference>
<dbReference type="STRING" id="68895.RR42_m1653"/>
<dbReference type="Pfam" id="PF10765">
    <property type="entry name" value="Phage_P22_NinX"/>
    <property type="match status" value="1"/>
</dbReference>
<sequence>MKVADLEGALLALWVAKAEGIEQPLGVKLYASGPCLYKETPWGGGEPFDFRPDSRWAHGGPIIDRENIGTMPFFEGGARYWMAAHASAHRGMKGNTPLIAAMRVYVASKFGEEIPEVPL</sequence>
<accession>A0A0C4Y7Q7</accession>
<name>A0A0C4Y7Q7_9BURK</name>
<dbReference type="RefSeq" id="WP_043345551.1">
    <property type="nucleotide sequence ID" value="NZ_CP010536.1"/>
</dbReference>
<dbReference type="InterPro" id="IPR019701">
    <property type="entry name" value="Phage_P22_NinX"/>
</dbReference>
<dbReference type="AlphaFoldDB" id="A0A0C4Y7Q7"/>
<dbReference type="EMBL" id="CP010536">
    <property type="protein sequence ID" value="AJG19050.1"/>
    <property type="molecule type" value="Genomic_DNA"/>
</dbReference>
<dbReference type="Proteomes" id="UP000031843">
    <property type="component" value="Chromosome main"/>
</dbReference>
<protein>
    <recommendedName>
        <fullName evidence="3">DUF2591 domain-containing protein</fullName>
    </recommendedName>
</protein>
<gene>
    <name evidence="1" type="ORF">RR42_m1653</name>
</gene>
<evidence type="ECO:0000313" key="2">
    <source>
        <dbReference type="Proteomes" id="UP000031843"/>
    </source>
</evidence>
<keyword evidence="2" id="KW-1185">Reference proteome</keyword>
<evidence type="ECO:0008006" key="3">
    <source>
        <dbReference type="Google" id="ProtNLM"/>
    </source>
</evidence>
<dbReference type="OrthoDB" id="8564427at2"/>
<dbReference type="KEGG" id="cbw:RR42_m1653"/>